<dbReference type="InterPro" id="IPR017827">
    <property type="entry name" value="HSQ_synthase_HpnC"/>
</dbReference>
<gene>
    <name evidence="1" type="primary">hpnC</name>
    <name evidence="1" type="ORF">ACFQ11_06325</name>
</gene>
<dbReference type="SFLD" id="SFLDS00005">
    <property type="entry name" value="Isoprenoid_Synthase_Type_I"/>
    <property type="match status" value="1"/>
</dbReference>
<dbReference type="InterPro" id="IPR008949">
    <property type="entry name" value="Isoprenoid_synthase_dom_sf"/>
</dbReference>
<dbReference type="SFLD" id="SFLDG01018">
    <property type="entry name" value="Squalene/Phytoene_Synthase_Lik"/>
    <property type="match status" value="1"/>
</dbReference>
<dbReference type="InterPro" id="IPR044843">
    <property type="entry name" value="Trans_IPPS_bact-type"/>
</dbReference>
<dbReference type="EC" id="2.5.1.21" evidence="1"/>
<dbReference type="RefSeq" id="WP_378296912.1">
    <property type="nucleotide sequence ID" value="NZ_JBHTJA010000007.1"/>
</dbReference>
<dbReference type="SFLD" id="SFLDG01212">
    <property type="entry name" value="Phytoene_synthase_like"/>
    <property type="match status" value="1"/>
</dbReference>
<dbReference type="NCBIfam" id="TIGR03464">
    <property type="entry name" value="HpnC"/>
    <property type="match status" value="1"/>
</dbReference>
<evidence type="ECO:0000313" key="2">
    <source>
        <dbReference type="Proteomes" id="UP001596972"/>
    </source>
</evidence>
<reference evidence="2" key="1">
    <citation type="journal article" date="2019" name="Int. J. Syst. Evol. Microbiol.">
        <title>The Global Catalogue of Microorganisms (GCM) 10K type strain sequencing project: providing services to taxonomists for standard genome sequencing and annotation.</title>
        <authorList>
            <consortium name="The Broad Institute Genomics Platform"/>
            <consortium name="The Broad Institute Genome Sequencing Center for Infectious Disease"/>
            <person name="Wu L."/>
            <person name="Ma J."/>
        </authorList>
    </citation>
    <scope>NUCLEOTIDE SEQUENCE [LARGE SCALE GENOMIC DNA]</scope>
    <source>
        <strain evidence="2">JCM 31202</strain>
    </source>
</reference>
<dbReference type="PANTHER" id="PTHR31480">
    <property type="entry name" value="BIFUNCTIONAL LYCOPENE CYCLASE/PHYTOENE SYNTHASE"/>
    <property type="match status" value="1"/>
</dbReference>
<name>A0ABW3ELX0_9ACTN</name>
<dbReference type="SUPFAM" id="SSF48576">
    <property type="entry name" value="Terpenoid synthases"/>
    <property type="match status" value="1"/>
</dbReference>
<dbReference type="Proteomes" id="UP001596972">
    <property type="component" value="Unassembled WGS sequence"/>
</dbReference>
<keyword evidence="1" id="KW-0808">Transferase</keyword>
<dbReference type="Pfam" id="PF00494">
    <property type="entry name" value="SQS_PSY"/>
    <property type="match status" value="1"/>
</dbReference>
<dbReference type="GO" id="GO:0051996">
    <property type="term" value="F:squalene synthase [NAD(P)H] activity"/>
    <property type="evidence" value="ECO:0007669"/>
    <property type="project" value="UniProtKB-EC"/>
</dbReference>
<evidence type="ECO:0000313" key="1">
    <source>
        <dbReference type="EMBL" id="MFD0900001.1"/>
    </source>
</evidence>
<dbReference type="Gene3D" id="1.10.600.10">
    <property type="entry name" value="Farnesyl Diphosphate Synthase"/>
    <property type="match status" value="1"/>
</dbReference>
<dbReference type="EMBL" id="JBHTJA010000007">
    <property type="protein sequence ID" value="MFD0900001.1"/>
    <property type="molecule type" value="Genomic_DNA"/>
</dbReference>
<dbReference type="InterPro" id="IPR002060">
    <property type="entry name" value="Squ/phyt_synthse"/>
</dbReference>
<protein>
    <submittedName>
        <fullName evidence="1">Squalene synthase HpnC</fullName>
        <ecNumber evidence="1">2.5.1.21</ecNumber>
    </submittedName>
</protein>
<proteinExistence type="predicted"/>
<sequence>MITDSSWNAEEHDRALAGLAARENFPVAARLLPRRHRADLLAVYGFARLVDDIGDEAPEEQRGKLLQLVDDDLDRVYAGVAPELPQLRRLARTVHARSVPQDPFRRLVQANRQDQAVHRYETWDELVAYCRLSADPVGRIVLHVFGADGRGLEEASDRVCTALQVIEHCQDVGEDFRRGRVYLPAADLRRFGCTDDDLGRARTPTRLRGVVALEAARARDLLDRGAPPLMAGLRGWARFAVAGYVAGGRAALTGLARGRYDVLAHASRPGRAALLAGWSAGWARALERGER</sequence>
<accession>A0ABW3ELX0</accession>
<comment type="caution">
    <text evidence="1">The sequence shown here is derived from an EMBL/GenBank/DDBJ whole genome shotgun (WGS) entry which is preliminary data.</text>
</comment>
<keyword evidence="2" id="KW-1185">Reference proteome</keyword>
<organism evidence="1 2">
    <name type="scientific">Actinomadura sediminis</name>
    <dbReference type="NCBI Taxonomy" id="1038904"/>
    <lineage>
        <taxon>Bacteria</taxon>
        <taxon>Bacillati</taxon>
        <taxon>Actinomycetota</taxon>
        <taxon>Actinomycetes</taxon>
        <taxon>Streptosporangiales</taxon>
        <taxon>Thermomonosporaceae</taxon>
        <taxon>Actinomadura</taxon>
    </lineage>
</organism>